<feature type="transmembrane region" description="Helical" evidence="1">
    <location>
        <begin position="20"/>
        <end position="48"/>
    </location>
</feature>
<keyword evidence="1" id="KW-0812">Transmembrane</keyword>
<feature type="transmembrane region" description="Helical" evidence="1">
    <location>
        <begin position="69"/>
        <end position="91"/>
    </location>
</feature>
<sequence>MPFPTLDPIPLPAPVWLFKVLHIVTLSLHFVTIYLMVGGLTLAALWNFRSRNDADTPLYGASADLAHRLPVVMTYLVNLGIPPLLFAQVLYGRALYTSSILIGVYWLAVIFILTAAYYLLYVAARRADQRRTFWWLSLLSLVGVTYIGRIYATNLTLMLRPEVWLELYRADPLGAQLPTGDPTTLPRFLFMMLTSFAVTGAALLVLAQFGQAETDVRALLHRWGSWLAGLGGLLAIGTGVWVHATQPAVVKAALADHAFYAWSLPGFLACAGLLALFGFLSLKVTGWIPAIGAAATGFLATVMAVIARDGIRDLTLLAKGFDVWQQPVAANWQVVVLFLVLFVAGLGAIGWMIHVLAKAKGVARHA</sequence>
<name>A0ABX8B179_9BACT</name>
<evidence type="ECO:0000313" key="3">
    <source>
        <dbReference type="Proteomes" id="UP000677668"/>
    </source>
</evidence>
<reference evidence="2 3" key="1">
    <citation type="submission" date="2021-03" db="EMBL/GenBank/DDBJ databases">
        <title>Genomic and phenotypic characterization of Chloracidobacterium isolates provides evidence for multiple species.</title>
        <authorList>
            <person name="Saini M.K."/>
            <person name="Costas A.M.G."/>
            <person name="Tank M."/>
            <person name="Bryant D.A."/>
        </authorList>
    </citation>
    <scope>NUCLEOTIDE SEQUENCE [LARGE SCALE GENOMIC DNA]</scope>
    <source>
        <strain evidence="2 3">N</strain>
    </source>
</reference>
<feature type="transmembrane region" description="Helical" evidence="1">
    <location>
        <begin position="334"/>
        <end position="357"/>
    </location>
</feature>
<keyword evidence="3" id="KW-1185">Reference proteome</keyword>
<dbReference type="EMBL" id="CP072642">
    <property type="protein sequence ID" value="QUV94699.1"/>
    <property type="molecule type" value="Genomic_DNA"/>
</dbReference>
<evidence type="ECO:0000256" key="1">
    <source>
        <dbReference type="SAM" id="Phobius"/>
    </source>
</evidence>
<protein>
    <submittedName>
        <fullName evidence="2">Uncharacterized protein</fullName>
    </submittedName>
</protein>
<gene>
    <name evidence="2" type="ORF">J8C05_04425</name>
</gene>
<feature type="transmembrane region" description="Helical" evidence="1">
    <location>
        <begin position="259"/>
        <end position="280"/>
    </location>
</feature>
<feature type="transmembrane region" description="Helical" evidence="1">
    <location>
        <begin position="133"/>
        <end position="152"/>
    </location>
</feature>
<feature type="transmembrane region" description="Helical" evidence="1">
    <location>
        <begin position="103"/>
        <end position="121"/>
    </location>
</feature>
<feature type="transmembrane region" description="Helical" evidence="1">
    <location>
        <begin position="287"/>
        <end position="307"/>
    </location>
</feature>
<feature type="transmembrane region" description="Helical" evidence="1">
    <location>
        <begin position="188"/>
        <end position="211"/>
    </location>
</feature>
<keyword evidence="1" id="KW-1133">Transmembrane helix</keyword>
<evidence type="ECO:0000313" key="2">
    <source>
        <dbReference type="EMBL" id="QUV94699.1"/>
    </source>
</evidence>
<proteinExistence type="predicted"/>
<keyword evidence="1" id="KW-0472">Membrane</keyword>
<dbReference type="Proteomes" id="UP000677668">
    <property type="component" value="Chromosome 1"/>
</dbReference>
<dbReference type="RefSeq" id="WP_211422972.1">
    <property type="nucleotide sequence ID" value="NZ_CP072642.1"/>
</dbReference>
<accession>A0ABX8B179</accession>
<feature type="transmembrane region" description="Helical" evidence="1">
    <location>
        <begin position="223"/>
        <end position="244"/>
    </location>
</feature>
<organism evidence="2 3">
    <name type="scientific">Chloracidobacterium sp. N</name>
    <dbReference type="NCBI Taxonomy" id="2821540"/>
    <lineage>
        <taxon>Bacteria</taxon>
        <taxon>Pseudomonadati</taxon>
        <taxon>Acidobacteriota</taxon>
        <taxon>Terriglobia</taxon>
        <taxon>Terriglobales</taxon>
        <taxon>Acidobacteriaceae</taxon>
        <taxon>Chloracidobacterium</taxon>
        <taxon>Chloracidobacterium aggregatum</taxon>
    </lineage>
</organism>